<reference evidence="2" key="1">
    <citation type="submission" date="2020-11" db="EMBL/GenBank/DDBJ databases">
        <authorList>
            <person name="Whitehead M."/>
        </authorList>
    </citation>
    <scope>NUCLEOTIDE SEQUENCE</scope>
    <source>
        <strain evidence="2">EGII</strain>
    </source>
</reference>
<organism evidence="2 3">
    <name type="scientific">Ceratitis capitata</name>
    <name type="common">Mediterranean fruit fly</name>
    <name type="synonym">Tephritis capitata</name>
    <dbReference type="NCBI Taxonomy" id="7213"/>
    <lineage>
        <taxon>Eukaryota</taxon>
        <taxon>Metazoa</taxon>
        <taxon>Ecdysozoa</taxon>
        <taxon>Arthropoda</taxon>
        <taxon>Hexapoda</taxon>
        <taxon>Insecta</taxon>
        <taxon>Pterygota</taxon>
        <taxon>Neoptera</taxon>
        <taxon>Endopterygota</taxon>
        <taxon>Diptera</taxon>
        <taxon>Brachycera</taxon>
        <taxon>Muscomorpha</taxon>
        <taxon>Tephritoidea</taxon>
        <taxon>Tephritidae</taxon>
        <taxon>Ceratitis</taxon>
        <taxon>Ceratitis</taxon>
    </lineage>
</organism>
<sequence length="285" mass="29946">MLLAMRRESEHHHAAVTATVPPATTVTTASSASASAAAASAAVTIITSEATPVSSISATTNGLLVPSVSSALQLSPNLSVAANVTSCTLQHHHLQQQQQHQQQYLGLQQHAQHLQQQQQQQQADSLNTPTTPLLNLGRSPLQFPPPPPPPVPVQAGPQFGFYTPSTGAATYLHPHYTSLPSAVPTSVAGSSLVSVNTGSASFANGTQRCSSAQSTELDATESPSSRRMLLDYPSPYLYSNHYHTSPSEDLVALWFGSNGSANLLPTADIGPIEWQSKSTSARLNA</sequence>
<evidence type="ECO:0000313" key="3">
    <source>
        <dbReference type="Proteomes" id="UP000606786"/>
    </source>
</evidence>
<proteinExistence type="predicted"/>
<dbReference type="EMBL" id="CAJHJT010000034">
    <property type="protein sequence ID" value="CAD7006285.1"/>
    <property type="molecule type" value="Genomic_DNA"/>
</dbReference>
<feature type="compositionally biased region" description="Low complexity" evidence="1">
    <location>
        <begin position="115"/>
        <end position="136"/>
    </location>
</feature>
<accession>A0A811V765</accession>
<dbReference type="Proteomes" id="UP000606786">
    <property type="component" value="Unassembled WGS sequence"/>
</dbReference>
<dbReference type="AlphaFoldDB" id="A0A811V765"/>
<feature type="region of interest" description="Disordered" evidence="1">
    <location>
        <begin position="115"/>
        <end position="148"/>
    </location>
</feature>
<protein>
    <submittedName>
        <fullName evidence="2">(Mediterranean fruit fly) hypothetical protein</fullName>
    </submittedName>
</protein>
<comment type="caution">
    <text evidence="2">The sequence shown here is derived from an EMBL/GenBank/DDBJ whole genome shotgun (WGS) entry which is preliminary data.</text>
</comment>
<dbReference type="OrthoDB" id="8197458at2759"/>
<evidence type="ECO:0000256" key="1">
    <source>
        <dbReference type="SAM" id="MobiDB-lite"/>
    </source>
</evidence>
<feature type="region of interest" description="Disordered" evidence="1">
    <location>
        <begin position="203"/>
        <end position="222"/>
    </location>
</feature>
<name>A0A811V765_CERCA</name>
<evidence type="ECO:0000313" key="2">
    <source>
        <dbReference type="EMBL" id="CAD7006285.1"/>
    </source>
</evidence>
<keyword evidence="3" id="KW-1185">Reference proteome</keyword>
<gene>
    <name evidence="2" type="ORF">CCAP1982_LOCUS14608</name>
</gene>